<dbReference type="InterPro" id="IPR016032">
    <property type="entry name" value="Sig_transdc_resp-reg_C-effctor"/>
</dbReference>
<dbReference type="GO" id="GO:0003677">
    <property type="term" value="F:DNA binding"/>
    <property type="evidence" value="ECO:0007669"/>
    <property type="project" value="UniProtKB-KW"/>
</dbReference>
<dbReference type="SMART" id="SM00448">
    <property type="entry name" value="REC"/>
    <property type="match status" value="1"/>
</dbReference>
<dbReference type="CDD" id="cd06170">
    <property type="entry name" value="LuxR_C_like"/>
    <property type="match status" value="1"/>
</dbReference>
<dbReference type="AlphaFoldDB" id="A0A840G4J9"/>
<dbReference type="GO" id="GO:0000160">
    <property type="term" value="P:phosphorelay signal transduction system"/>
    <property type="evidence" value="ECO:0007669"/>
    <property type="project" value="InterPro"/>
</dbReference>
<dbReference type="PROSITE" id="PS50110">
    <property type="entry name" value="RESPONSE_REGULATORY"/>
    <property type="match status" value="1"/>
</dbReference>
<dbReference type="InterPro" id="IPR011006">
    <property type="entry name" value="CheY-like_superfamily"/>
</dbReference>
<dbReference type="OrthoDB" id="9780593at2"/>
<dbReference type="InterPro" id="IPR039420">
    <property type="entry name" value="WalR-like"/>
</dbReference>
<dbReference type="RefSeq" id="WP_153117158.1">
    <property type="nucleotide sequence ID" value="NZ_JACIGE010000001.1"/>
</dbReference>
<dbReference type="GO" id="GO:0006355">
    <property type="term" value="P:regulation of DNA-templated transcription"/>
    <property type="evidence" value="ECO:0007669"/>
    <property type="project" value="InterPro"/>
</dbReference>
<feature type="domain" description="HTH luxR-type" evidence="4">
    <location>
        <begin position="148"/>
        <end position="213"/>
    </location>
</feature>
<evidence type="ECO:0000256" key="1">
    <source>
        <dbReference type="ARBA" id="ARBA00022553"/>
    </source>
</evidence>
<dbReference type="SUPFAM" id="SSF52172">
    <property type="entry name" value="CheY-like"/>
    <property type="match status" value="1"/>
</dbReference>
<evidence type="ECO:0000256" key="2">
    <source>
        <dbReference type="ARBA" id="ARBA00023125"/>
    </source>
</evidence>
<evidence type="ECO:0000259" key="5">
    <source>
        <dbReference type="PROSITE" id="PS50110"/>
    </source>
</evidence>
<name>A0A840G4J9_RHOTE</name>
<evidence type="ECO:0000313" key="7">
    <source>
        <dbReference type="Proteomes" id="UP000587070"/>
    </source>
</evidence>
<dbReference type="CDD" id="cd17535">
    <property type="entry name" value="REC_NarL-like"/>
    <property type="match status" value="1"/>
</dbReference>
<dbReference type="PROSITE" id="PS00622">
    <property type="entry name" value="HTH_LUXR_1"/>
    <property type="match status" value="1"/>
</dbReference>
<dbReference type="InterPro" id="IPR000792">
    <property type="entry name" value="Tscrpt_reg_LuxR_C"/>
</dbReference>
<dbReference type="Pfam" id="PF00196">
    <property type="entry name" value="GerE"/>
    <property type="match status" value="1"/>
</dbReference>
<dbReference type="InterPro" id="IPR001789">
    <property type="entry name" value="Sig_transdc_resp-reg_receiver"/>
</dbReference>
<keyword evidence="7" id="KW-1185">Reference proteome</keyword>
<dbReference type="PROSITE" id="PS50043">
    <property type="entry name" value="HTH_LUXR_2"/>
    <property type="match status" value="1"/>
</dbReference>
<feature type="domain" description="Response regulatory" evidence="5">
    <location>
        <begin position="8"/>
        <end position="121"/>
    </location>
</feature>
<dbReference type="Proteomes" id="UP000587070">
    <property type="component" value="Unassembled WGS sequence"/>
</dbReference>
<gene>
    <name evidence="6" type="ORF">GGD90_000017</name>
</gene>
<dbReference type="PANTHER" id="PTHR43214">
    <property type="entry name" value="TWO-COMPONENT RESPONSE REGULATOR"/>
    <property type="match status" value="1"/>
</dbReference>
<evidence type="ECO:0000313" key="6">
    <source>
        <dbReference type="EMBL" id="MBB4245668.1"/>
    </source>
</evidence>
<protein>
    <submittedName>
        <fullName evidence="6">DNA-binding NarL/FixJ family response regulator</fullName>
    </submittedName>
</protein>
<dbReference type="SUPFAM" id="SSF46894">
    <property type="entry name" value="C-terminal effector domain of the bipartite response regulators"/>
    <property type="match status" value="1"/>
</dbReference>
<reference evidence="6 7" key="1">
    <citation type="submission" date="2020-08" db="EMBL/GenBank/DDBJ databases">
        <title>Genome sequencing of Purple Non-Sulfur Bacteria from various extreme environments.</title>
        <authorList>
            <person name="Mayer M."/>
        </authorList>
    </citation>
    <scope>NUCLEOTIDE SEQUENCE [LARGE SCALE GENOMIC DNA]</scope>
    <source>
        <strain evidence="6 7">2761</strain>
    </source>
</reference>
<dbReference type="Pfam" id="PF00072">
    <property type="entry name" value="Response_reg"/>
    <property type="match status" value="1"/>
</dbReference>
<dbReference type="InterPro" id="IPR058245">
    <property type="entry name" value="NreC/VraR/RcsB-like_REC"/>
</dbReference>
<feature type="modified residue" description="4-aspartylphosphate" evidence="3">
    <location>
        <position position="58"/>
    </location>
</feature>
<sequence length="222" mass="23812">MTKNSGARIILVDDHPAVRQGLALLLARDHHQVCGEAGSRAEALRLSSFAAADMVLLDLSLGEESGLSLLDDFCRQGIPVLIYSMHEDTGTIRQAFARGALGYVCKREASRVLLDAVREVLGGRCYLSPFVSEKMAGGSPAAATAVRTPPADGALSEREGQIIELLGQGCGNQEIAEQLALSVRTVESYCARAIEKLSLAGMKDLRRYAIQQQRRTDAGDAQ</sequence>
<keyword evidence="1 3" id="KW-0597">Phosphoprotein</keyword>
<dbReference type="EMBL" id="JACIGE010000001">
    <property type="protein sequence ID" value="MBB4245668.1"/>
    <property type="molecule type" value="Genomic_DNA"/>
</dbReference>
<proteinExistence type="predicted"/>
<organism evidence="6 7">
    <name type="scientific">Rhodocyclus tenuis</name>
    <name type="common">Rhodospirillum tenue</name>
    <dbReference type="NCBI Taxonomy" id="1066"/>
    <lineage>
        <taxon>Bacteria</taxon>
        <taxon>Pseudomonadati</taxon>
        <taxon>Pseudomonadota</taxon>
        <taxon>Betaproteobacteria</taxon>
        <taxon>Rhodocyclales</taxon>
        <taxon>Rhodocyclaceae</taxon>
        <taxon>Rhodocyclus</taxon>
    </lineage>
</organism>
<comment type="caution">
    <text evidence="6">The sequence shown here is derived from an EMBL/GenBank/DDBJ whole genome shotgun (WGS) entry which is preliminary data.</text>
</comment>
<evidence type="ECO:0000256" key="3">
    <source>
        <dbReference type="PROSITE-ProRule" id="PRU00169"/>
    </source>
</evidence>
<accession>A0A840G4J9</accession>
<dbReference type="PRINTS" id="PR00038">
    <property type="entry name" value="HTHLUXR"/>
</dbReference>
<dbReference type="PANTHER" id="PTHR43214:SF43">
    <property type="entry name" value="TWO-COMPONENT RESPONSE REGULATOR"/>
    <property type="match status" value="1"/>
</dbReference>
<evidence type="ECO:0000259" key="4">
    <source>
        <dbReference type="PROSITE" id="PS50043"/>
    </source>
</evidence>
<dbReference type="Gene3D" id="3.40.50.2300">
    <property type="match status" value="1"/>
</dbReference>
<dbReference type="SMART" id="SM00421">
    <property type="entry name" value="HTH_LUXR"/>
    <property type="match status" value="1"/>
</dbReference>
<keyword evidence="2 6" id="KW-0238">DNA-binding</keyword>